<dbReference type="InterPro" id="IPR016197">
    <property type="entry name" value="Chromo-like_dom_sf"/>
</dbReference>
<proteinExistence type="predicted"/>
<evidence type="ECO:0000259" key="1">
    <source>
        <dbReference type="PROSITE" id="PS50013"/>
    </source>
</evidence>
<protein>
    <submittedName>
        <fullName evidence="3">Chromo domain-containing protein</fullName>
    </submittedName>
</protein>
<organism evidence="2 3">
    <name type="scientific">Meloidogyne hapla</name>
    <name type="common">Root-knot nematode worm</name>
    <dbReference type="NCBI Taxonomy" id="6305"/>
    <lineage>
        <taxon>Eukaryota</taxon>
        <taxon>Metazoa</taxon>
        <taxon>Ecdysozoa</taxon>
        <taxon>Nematoda</taxon>
        <taxon>Chromadorea</taxon>
        <taxon>Rhabditida</taxon>
        <taxon>Tylenchina</taxon>
        <taxon>Tylenchomorpha</taxon>
        <taxon>Tylenchoidea</taxon>
        <taxon>Meloidogynidae</taxon>
        <taxon>Meloidogyninae</taxon>
        <taxon>Meloidogyne</taxon>
    </lineage>
</organism>
<sequence>MDNNNGSEITSEFTIATTNTLEQNFFKGLSFLAENSFGDNLDVSLRILIINLNQNLSPFKPESSFTSFKSPMNCLKLFPRLWSSNKRQLSTPIPKTPILQLSPSYKLGLMPTPKLVNIKQEEQSFEPKTPFPRKKATKVIKRLLYEDRPTYYLVVFETTNFCNSQQWLHKEKARPYIVKLIEEFEFKLSKDKKLAEDLTEYEVEAILDRTLCKNIYLVRWVGWKDPTWEKRHYLLPKYESLLSQFDAYNDQCLPIGGEGILINQNIRVIEAIKVISKLDRGDSGQPNSYLLEWPKGSDRVYTEGSEKVQSWEDKISLGNKKAIEKFERSLKRGVKAAKEAVQFEVECIENRHRKSKEIEYLVKWRGYDKHDWIQRNELLNCCQNLVKKYEINRLDGKRKTTENSHKFNRLKNTEIPKELIIKFKKIGRRLNRRMKKLRNEQIRKRRLVRQKQQIKSDKN</sequence>
<evidence type="ECO:0000313" key="3">
    <source>
        <dbReference type="WBParaSite" id="MhA1_Contig568.frz3.gene17"/>
    </source>
</evidence>
<feature type="domain" description="Chromo" evidence="1">
    <location>
        <begin position="343"/>
        <end position="401"/>
    </location>
</feature>
<dbReference type="InterPro" id="IPR023780">
    <property type="entry name" value="Chromo_domain"/>
</dbReference>
<dbReference type="WBParaSite" id="MhA1_Contig568.frz3.gene17">
    <property type="protein sequence ID" value="MhA1_Contig568.frz3.gene17"/>
    <property type="gene ID" value="MhA1_Contig568.frz3.gene17"/>
</dbReference>
<dbReference type="Gene3D" id="2.40.50.40">
    <property type="match status" value="2"/>
</dbReference>
<dbReference type="Proteomes" id="UP000095281">
    <property type="component" value="Unplaced"/>
</dbReference>
<dbReference type="InterPro" id="IPR000953">
    <property type="entry name" value="Chromo/chromo_shadow_dom"/>
</dbReference>
<dbReference type="SUPFAM" id="SSF54160">
    <property type="entry name" value="Chromo domain-like"/>
    <property type="match status" value="2"/>
</dbReference>
<reference evidence="3" key="1">
    <citation type="submission" date="2016-11" db="UniProtKB">
        <authorList>
            <consortium name="WormBaseParasite"/>
        </authorList>
    </citation>
    <scope>IDENTIFICATION</scope>
</reference>
<dbReference type="PROSITE" id="PS50013">
    <property type="entry name" value="CHROMO_2"/>
    <property type="match status" value="2"/>
</dbReference>
<accession>A0A1I8BUP8</accession>
<feature type="domain" description="Chromo" evidence="1">
    <location>
        <begin position="201"/>
        <end position="245"/>
    </location>
</feature>
<evidence type="ECO:0000313" key="2">
    <source>
        <dbReference type="Proteomes" id="UP000095281"/>
    </source>
</evidence>
<dbReference type="Pfam" id="PF00385">
    <property type="entry name" value="Chromo"/>
    <property type="match status" value="1"/>
</dbReference>
<dbReference type="AlphaFoldDB" id="A0A1I8BUP8"/>
<name>A0A1I8BUP8_MELHA</name>
<keyword evidence="2" id="KW-1185">Reference proteome</keyword>
<dbReference type="SMART" id="SM00298">
    <property type="entry name" value="CHROMO"/>
    <property type="match status" value="2"/>
</dbReference>
<dbReference type="CDD" id="cd00024">
    <property type="entry name" value="CD_CSD"/>
    <property type="match status" value="2"/>
</dbReference>